<dbReference type="PROSITE" id="PS00887">
    <property type="entry name" value="ILVD_EDD_2"/>
    <property type="match status" value="1"/>
</dbReference>
<evidence type="ECO:0000313" key="20">
    <source>
        <dbReference type="Proteomes" id="UP001056535"/>
    </source>
</evidence>
<evidence type="ECO:0000256" key="13">
    <source>
        <dbReference type="ARBA" id="ARBA00029437"/>
    </source>
</evidence>
<comment type="cofactor">
    <cofactor evidence="15">
        <name>[2Fe-2S] cluster</name>
        <dbReference type="ChEBI" id="CHEBI:190135"/>
    </cofactor>
    <text evidence="15">Binds 1 [2Fe-2S] cluster per subunit. This cluster acts as a Lewis acid cofactor.</text>
</comment>
<dbReference type="InterPro" id="IPR056740">
    <property type="entry name" value="ILV_EDD_C"/>
</dbReference>
<feature type="region of interest" description="Disordered" evidence="16">
    <location>
        <begin position="1"/>
        <end position="22"/>
    </location>
</feature>
<feature type="domain" description="Dihydroxy-acid/6-phosphogluconate dehydratase C-terminal" evidence="18">
    <location>
        <begin position="379"/>
        <end position="569"/>
    </location>
</feature>
<comment type="function">
    <text evidence="15">Functions in the biosynthesis of branched-chain amino acids. Catalyzes the dehydration of (2R,3R)-2,3-dihydroxy-3-methylpentanoate (2,3-dihydroxy-3-methylvalerate) into 2-oxo-3-methylpentanoate (2-oxo-3-methylvalerate) and of (2R)-2,3-dihydroxy-3-methylbutanoate (2,3-dihydroxyisovalerate) into 2-oxo-3-methylbutanoate (2-oxoisovalerate), the penultimate precursor to L-isoleucine and L-valine, respectively.</text>
</comment>
<gene>
    <name evidence="15 19" type="primary">ilvD</name>
    <name evidence="19" type="ORF">NF557_15215</name>
</gene>
<feature type="domain" description="Dihydroxy-acid/6-phosphogluconate dehydratase N-terminal" evidence="17">
    <location>
        <begin position="44"/>
        <end position="366"/>
    </location>
</feature>
<dbReference type="Pfam" id="PF24877">
    <property type="entry name" value="ILV_EDD_C"/>
    <property type="match status" value="1"/>
</dbReference>
<dbReference type="RefSeq" id="WP_252620493.1">
    <property type="nucleotide sequence ID" value="NZ_CP099490.1"/>
</dbReference>
<evidence type="ECO:0000256" key="8">
    <source>
        <dbReference type="ARBA" id="ARBA00023014"/>
    </source>
</evidence>
<evidence type="ECO:0000256" key="7">
    <source>
        <dbReference type="ARBA" id="ARBA00023004"/>
    </source>
</evidence>
<dbReference type="InterPro" id="IPR037237">
    <property type="entry name" value="IlvD/EDD_N"/>
</dbReference>
<keyword evidence="4 15" id="KW-0001">2Fe-2S</keyword>
<evidence type="ECO:0000259" key="17">
    <source>
        <dbReference type="Pfam" id="PF00920"/>
    </source>
</evidence>
<reference evidence="19" key="1">
    <citation type="submission" date="2022-06" db="EMBL/GenBank/DDBJ databases">
        <title>Ornithinimicrobium JY.X270.</title>
        <authorList>
            <person name="Huang Y."/>
        </authorList>
    </citation>
    <scope>NUCLEOTIDE SEQUENCE</scope>
    <source>
        <strain evidence="19">JY.X270</strain>
    </source>
</reference>
<dbReference type="PANTHER" id="PTHR21000">
    <property type="entry name" value="DIHYDROXY-ACID DEHYDRATASE DAD"/>
    <property type="match status" value="1"/>
</dbReference>
<accession>A0ABY4YID8</accession>
<dbReference type="InterPro" id="IPR020558">
    <property type="entry name" value="DiOHA_6PGluconate_deHydtase_CS"/>
</dbReference>
<dbReference type="PROSITE" id="PS00886">
    <property type="entry name" value="ILVD_EDD_1"/>
    <property type="match status" value="1"/>
</dbReference>
<sequence length="572" mass="58921">MTSTDSQSAIDPKPRSRDVTDGLEKTAARGMLRAVGLGDDDFAKPQVGVASSWNEITPCNLSLDRLAKAAKDGVHEAGGYPLEFATISVSDGISMGHEGMHYSLVSREVIADSVETVMSAERLDGSVLLAGCDKSLPAMLMAAARLDLAAAFVYAGTILPGQAKLSDGSTREVTIIDAFEAVGACSAGLMSREDVDAIERAICPGEGACGGFYTANTMAAVAEAMGMALPGSAAPPATDRRRDGIARASGRAVVGMLRQGITARQIMTKEAFENAIAVVMAFGGSTNAVLHLLAIAHEADVELTLDDFRRIGARVPHLADVKPFGQHVMVDVDRVGGIPVVMKALLDAGLLHGDCLTVTGRTVAENLADVPPPDLDGTVLRALENPIHKTGGLTILQGSLAPGGAVVKSAGFDSEVFRGTARVFDGERAAMDALENGTISAGDVVVIRYEGPKGGPGMREMLAITGAIKGAGLGKDVLLVTDGRFSGGTTGLCVGHIAPEATEGGPIALVEDGDPIVLDVAQGTLDVEVSADILTQRRGVWTPPPPPDRAARGVLAKYVKLVGSASEGAVTC</sequence>
<comment type="catalytic activity">
    <reaction evidence="15">
        <text>(2R,3R)-2,3-dihydroxy-3-methylpentanoate = (S)-3-methyl-2-oxopentanoate + H2O</text>
        <dbReference type="Rhea" id="RHEA:27694"/>
        <dbReference type="ChEBI" id="CHEBI:15377"/>
        <dbReference type="ChEBI" id="CHEBI:35146"/>
        <dbReference type="ChEBI" id="CHEBI:49258"/>
        <dbReference type="EC" id="4.2.1.9"/>
    </reaction>
</comment>
<keyword evidence="9 15" id="KW-0456">Lyase</keyword>
<feature type="binding site" description="via carbamate group" evidence="15">
    <location>
        <position position="134"/>
    </location>
    <ligand>
        <name>Mg(2+)</name>
        <dbReference type="ChEBI" id="CHEBI:18420"/>
    </ligand>
</feature>
<dbReference type="InterPro" id="IPR042096">
    <property type="entry name" value="Dihydro-acid_dehy_C"/>
</dbReference>
<evidence type="ECO:0000256" key="6">
    <source>
        <dbReference type="ARBA" id="ARBA00022842"/>
    </source>
</evidence>
<dbReference type="Gene3D" id="3.50.30.80">
    <property type="entry name" value="IlvD/EDD C-terminal domain-like"/>
    <property type="match status" value="1"/>
</dbReference>
<evidence type="ECO:0000256" key="2">
    <source>
        <dbReference type="ARBA" id="ARBA00006486"/>
    </source>
</evidence>
<feature type="compositionally biased region" description="Basic and acidic residues" evidence="16">
    <location>
        <begin position="12"/>
        <end position="22"/>
    </location>
</feature>
<evidence type="ECO:0000256" key="10">
    <source>
        <dbReference type="ARBA" id="ARBA00023304"/>
    </source>
</evidence>
<evidence type="ECO:0000256" key="11">
    <source>
        <dbReference type="ARBA" id="ARBA00029304"/>
    </source>
</evidence>
<feature type="modified residue" description="N6-carboxylysine" evidence="15">
    <location>
        <position position="134"/>
    </location>
</feature>
<dbReference type="InterPro" id="IPR050165">
    <property type="entry name" value="DHAD_IlvD/Edd"/>
</dbReference>
<organism evidence="19 20">
    <name type="scientific">Ornithinimicrobium cryptoxanthini</name>
    <dbReference type="NCBI Taxonomy" id="2934161"/>
    <lineage>
        <taxon>Bacteria</taxon>
        <taxon>Bacillati</taxon>
        <taxon>Actinomycetota</taxon>
        <taxon>Actinomycetes</taxon>
        <taxon>Micrococcales</taxon>
        <taxon>Ornithinimicrobiaceae</taxon>
        <taxon>Ornithinimicrobium</taxon>
    </lineage>
</organism>
<feature type="binding site" evidence="15">
    <location>
        <position position="460"/>
    </location>
    <ligand>
        <name>Mg(2+)</name>
        <dbReference type="ChEBI" id="CHEBI:18420"/>
    </ligand>
</feature>
<keyword evidence="5 15" id="KW-0479">Metal-binding</keyword>
<keyword evidence="8 15" id="KW-0411">Iron-sulfur</keyword>
<comment type="similarity">
    <text evidence="2 15">Belongs to the IlvD/Edd family.</text>
</comment>
<evidence type="ECO:0000313" key="19">
    <source>
        <dbReference type="EMBL" id="USQ75927.1"/>
    </source>
</evidence>
<feature type="binding site" evidence="15">
    <location>
        <position position="91"/>
    </location>
    <ligand>
        <name>Mg(2+)</name>
        <dbReference type="ChEBI" id="CHEBI:18420"/>
    </ligand>
</feature>
<proteinExistence type="inferred from homology"/>
<evidence type="ECO:0000256" key="4">
    <source>
        <dbReference type="ARBA" id="ARBA00022714"/>
    </source>
</evidence>
<comment type="caution">
    <text evidence="15">Lacks conserved residue(s) required for the propagation of feature annotation.</text>
</comment>
<dbReference type="HAMAP" id="MF_00012">
    <property type="entry name" value="IlvD"/>
    <property type="match status" value="1"/>
</dbReference>
<dbReference type="InterPro" id="IPR000581">
    <property type="entry name" value="ILV_EDD_N"/>
</dbReference>
<dbReference type="SUPFAM" id="SSF143975">
    <property type="entry name" value="IlvD/EDD N-terminal domain-like"/>
    <property type="match status" value="1"/>
</dbReference>
<dbReference type="EMBL" id="CP099490">
    <property type="protein sequence ID" value="USQ75927.1"/>
    <property type="molecule type" value="Genomic_DNA"/>
</dbReference>
<keyword evidence="6 15" id="KW-0460">Magnesium</keyword>
<evidence type="ECO:0000256" key="3">
    <source>
        <dbReference type="ARBA" id="ARBA00022605"/>
    </source>
</evidence>
<dbReference type="Proteomes" id="UP001056535">
    <property type="component" value="Chromosome"/>
</dbReference>
<evidence type="ECO:0000256" key="12">
    <source>
        <dbReference type="ARBA" id="ARBA00029436"/>
    </source>
</evidence>
<dbReference type="EC" id="4.2.1.9" evidence="14 15"/>
<comment type="pathway">
    <text evidence="12 15">Amino-acid biosynthesis; L-valine biosynthesis; L-valine from pyruvate: step 3/4.</text>
</comment>
<dbReference type="GO" id="GO:0004160">
    <property type="term" value="F:dihydroxy-acid dehydratase activity"/>
    <property type="evidence" value="ECO:0007669"/>
    <property type="project" value="UniProtKB-EC"/>
</dbReference>
<dbReference type="PANTHER" id="PTHR21000:SF5">
    <property type="entry name" value="DIHYDROXY-ACID DEHYDRATASE, MITOCHONDRIAL"/>
    <property type="match status" value="1"/>
</dbReference>
<comment type="cofactor">
    <cofactor evidence="1 15">
        <name>Mg(2+)</name>
        <dbReference type="ChEBI" id="CHEBI:18420"/>
    </cofactor>
</comment>
<feature type="binding site" evidence="15">
    <location>
        <position position="133"/>
    </location>
    <ligand>
        <name>Mg(2+)</name>
        <dbReference type="ChEBI" id="CHEBI:18420"/>
    </ligand>
</feature>
<feature type="binding site" evidence="15">
    <location>
        <position position="59"/>
    </location>
    <ligand>
        <name>[2Fe-2S] cluster</name>
        <dbReference type="ChEBI" id="CHEBI:190135"/>
    </ligand>
</feature>
<evidence type="ECO:0000256" key="14">
    <source>
        <dbReference type="ARBA" id="ARBA00029490"/>
    </source>
</evidence>
<feature type="active site" description="Proton acceptor" evidence="15">
    <location>
        <position position="486"/>
    </location>
</feature>
<dbReference type="NCBIfam" id="NF002068">
    <property type="entry name" value="PRK00911.1"/>
    <property type="match status" value="1"/>
</dbReference>
<evidence type="ECO:0000259" key="18">
    <source>
        <dbReference type="Pfam" id="PF24877"/>
    </source>
</evidence>
<evidence type="ECO:0000256" key="5">
    <source>
        <dbReference type="ARBA" id="ARBA00022723"/>
    </source>
</evidence>
<keyword evidence="10 15" id="KW-0100">Branched-chain amino acid biosynthesis</keyword>
<dbReference type="Pfam" id="PF00920">
    <property type="entry name" value="ILVD_EDD_N"/>
    <property type="match status" value="1"/>
</dbReference>
<comment type="pathway">
    <text evidence="13 15">Amino-acid biosynthesis; L-isoleucine biosynthesis; L-isoleucine from 2-oxobutanoate: step 3/4.</text>
</comment>
<keyword evidence="3 15" id="KW-0028">Amino-acid biosynthesis</keyword>
<evidence type="ECO:0000256" key="1">
    <source>
        <dbReference type="ARBA" id="ARBA00001946"/>
    </source>
</evidence>
<evidence type="ECO:0000256" key="9">
    <source>
        <dbReference type="ARBA" id="ARBA00023239"/>
    </source>
</evidence>
<protein>
    <recommendedName>
        <fullName evidence="14 15">Dihydroxy-acid dehydratase</fullName>
        <shortName evidence="15">DAD</shortName>
        <ecNumber evidence="14 15">4.2.1.9</ecNumber>
    </recommendedName>
</protein>
<comment type="subunit">
    <text evidence="15">Homodimer.</text>
</comment>
<evidence type="ECO:0000256" key="15">
    <source>
        <dbReference type="HAMAP-Rule" id="MF_00012"/>
    </source>
</evidence>
<comment type="catalytic activity">
    <reaction evidence="11">
        <text>(2R)-2,3-dihydroxy-3-methylbutanoate = 3-methyl-2-oxobutanoate + H2O</text>
        <dbReference type="Rhea" id="RHEA:24809"/>
        <dbReference type="ChEBI" id="CHEBI:11851"/>
        <dbReference type="ChEBI" id="CHEBI:15377"/>
        <dbReference type="ChEBI" id="CHEBI:49072"/>
        <dbReference type="EC" id="4.2.1.9"/>
    </reaction>
    <physiologicalReaction direction="left-to-right" evidence="11">
        <dbReference type="Rhea" id="RHEA:24810"/>
    </physiologicalReaction>
</comment>
<dbReference type="NCBIfam" id="TIGR00110">
    <property type="entry name" value="ilvD"/>
    <property type="match status" value="1"/>
</dbReference>
<name>A0ABY4YID8_9MICO</name>
<dbReference type="InterPro" id="IPR004404">
    <property type="entry name" value="DihydroxyA_deHydtase"/>
</dbReference>
<keyword evidence="20" id="KW-1185">Reference proteome</keyword>
<dbReference type="SUPFAM" id="SSF52016">
    <property type="entry name" value="LeuD/IlvD-like"/>
    <property type="match status" value="1"/>
</dbReference>
<evidence type="ECO:0000256" key="16">
    <source>
        <dbReference type="SAM" id="MobiDB-lite"/>
    </source>
</evidence>
<keyword evidence="7 15" id="KW-0408">Iron</keyword>